<keyword evidence="2" id="KW-1185">Reference proteome</keyword>
<sequence length="54" mass="6257">MTTSNRYRVIIRCPACGEKYILRGKRNEEGEYETGFKQCICGNEEQLNIEVSPE</sequence>
<gene>
    <name evidence="1" type="ORF">SAMN05421737_105213</name>
</gene>
<proteinExistence type="predicted"/>
<organism evidence="1 2">
    <name type="scientific">Shouchella lonarensis</name>
    <dbReference type="NCBI Taxonomy" id="1464122"/>
    <lineage>
        <taxon>Bacteria</taxon>
        <taxon>Bacillati</taxon>
        <taxon>Bacillota</taxon>
        <taxon>Bacilli</taxon>
        <taxon>Bacillales</taxon>
        <taxon>Bacillaceae</taxon>
        <taxon>Shouchella</taxon>
    </lineage>
</organism>
<reference evidence="2" key="1">
    <citation type="submission" date="2016-09" db="EMBL/GenBank/DDBJ databases">
        <authorList>
            <person name="Varghese N."/>
            <person name="Submissions S."/>
        </authorList>
    </citation>
    <scope>NUCLEOTIDE SEQUENCE [LARGE SCALE GENOMIC DNA]</scope>
    <source>
        <strain evidence="2">25nlg</strain>
    </source>
</reference>
<dbReference type="AlphaFoldDB" id="A0A1G6IZS4"/>
<protein>
    <submittedName>
        <fullName evidence="1">Uncharacterized protein</fullName>
    </submittedName>
</protein>
<name>A0A1G6IZS4_9BACI</name>
<evidence type="ECO:0000313" key="1">
    <source>
        <dbReference type="EMBL" id="SDC12028.1"/>
    </source>
</evidence>
<dbReference type="EMBL" id="FMYM01000005">
    <property type="protein sequence ID" value="SDC12028.1"/>
    <property type="molecule type" value="Genomic_DNA"/>
</dbReference>
<evidence type="ECO:0000313" key="2">
    <source>
        <dbReference type="Proteomes" id="UP000242662"/>
    </source>
</evidence>
<dbReference type="Proteomes" id="UP000242662">
    <property type="component" value="Unassembled WGS sequence"/>
</dbReference>
<dbReference type="STRING" id="1464122.SAMN05421737_105213"/>
<dbReference type="RefSeq" id="WP_176763843.1">
    <property type="nucleotide sequence ID" value="NZ_FMYM01000005.1"/>
</dbReference>
<accession>A0A1G6IZS4</accession>